<dbReference type="Pfam" id="PF25534">
    <property type="entry name" value="DUF7918"/>
    <property type="match status" value="1"/>
</dbReference>
<protein>
    <recommendedName>
        <fullName evidence="3">DUF7918 domain-containing protein</fullName>
    </recommendedName>
</protein>
<evidence type="ECO:0000313" key="4">
    <source>
        <dbReference type="EMBL" id="KZP03226.1"/>
    </source>
</evidence>
<reference evidence="4 5" key="1">
    <citation type="journal article" date="2016" name="Mol. Biol. Evol.">
        <title>Comparative Genomics of Early-Diverging Mushroom-Forming Fungi Provides Insights into the Origins of Lignocellulose Decay Capabilities.</title>
        <authorList>
            <person name="Nagy L.G."/>
            <person name="Riley R."/>
            <person name="Tritt A."/>
            <person name="Adam C."/>
            <person name="Daum C."/>
            <person name="Floudas D."/>
            <person name="Sun H."/>
            <person name="Yadav J.S."/>
            <person name="Pangilinan J."/>
            <person name="Larsson K.H."/>
            <person name="Matsuura K."/>
            <person name="Barry K."/>
            <person name="Labutti K."/>
            <person name="Kuo R."/>
            <person name="Ohm R.A."/>
            <person name="Bhattacharya S.S."/>
            <person name="Shirouzu T."/>
            <person name="Yoshinaga Y."/>
            <person name="Martin F.M."/>
            <person name="Grigoriev I.V."/>
            <person name="Hibbett D.S."/>
        </authorList>
    </citation>
    <scope>NUCLEOTIDE SEQUENCE [LARGE SCALE GENOMIC DNA]</scope>
    <source>
        <strain evidence="4 5">CBS 109695</strain>
    </source>
</reference>
<dbReference type="Proteomes" id="UP000076532">
    <property type="component" value="Unassembled WGS sequence"/>
</dbReference>
<dbReference type="STRING" id="436010.A0A167TS69"/>
<feature type="region of interest" description="Disordered" evidence="2">
    <location>
        <begin position="184"/>
        <end position="232"/>
    </location>
</feature>
<feature type="domain" description="DUF7918" evidence="3">
    <location>
        <begin position="48"/>
        <end position="253"/>
    </location>
</feature>
<accession>A0A167TS69</accession>
<evidence type="ECO:0000259" key="3">
    <source>
        <dbReference type="Pfam" id="PF25534"/>
    </source>
</evidence>
<dbReference type="OrthoDB" id="3364132at2759"/>
<dbReference type="AlphaFoldDB" id="A0A167TS69"/>
<organism evidence="4 5">
    <name type="scientific">Athelia psychrophila</name>
    <dbReference type="NCBI Taxonomy" id="1759441"/>
    <lineage>
        <taxon>Eukaryota</taxon>
        <taxon>Fungi</taxon>
        <taxon>Dikarya</taxon>
        <taxon>Basidiomycota</taxon>
        <taxon>Agaricomycotina</taxon>
        <taxon>Agaricomycetes</taxon>
        <taxon>Agaricomycetidae</taxon>
        <taxon>Atheliales</taxon>
        <taxon>Atheliaceae</taxon>
        <taxon>Athelia</taxon>
    </lineage>
</organism>
<evidence type="ECO:0000256" key="2">
    <source>
        <dbReference type="SAM" id="MobiDB-lite"/>
    </source>
</evidence>
<feature type="region of interest" description="Disordered" evidence="2">
    <location>
        <begin position="276"/>
        <end position="340"/>
    </location>
</feature>
<feature type="compositionally biased region" description="Acidic residues" evidence="2">
    <location>
        <begin position="188"/>
        <end position="210"/>
    </location>
</feature>
<gene>
    <name evidence="4" type="ORF">FIBSPDRAFT_941634</name>
</gene>
<evidence type="ECO:0000313" key="5">
    <source>
        <dbReference type="Proteomes" id="UP000076532"/>
    </source>
</evidence>
<sequence length="420" mass="47422">MTAIATAGGGTTMDTTHNWRGGIAPAGVWRWMTVDDDLNGLKGNTFKCWIECDGMRLPIYGVEKSADHHSIVGWIPVEQGKPFVICWNRVKPSPTSKHKPRSMSAVGVVDGVQLPHERYMLVAKKFKQSKFKFKGFESNSGKSYGYRQFIFSKLETTDDESMEGLCPQELGAIRIDMWRVKGVNEDHISEDENENKEENKEDEGEDEDEEDPKKQVVHERDAKAKSAEHRIMPGEKIMRKSRQANGAYVSITKGQHTYHSYFPVLADVLRAKGIAPPPEPDASVPAGGSLNTSRTLPHQDAQEAGRTPEEVAVAEPKLEEDTDEPLLSPDSDVRQTRHLHNKPVIEETVKDEIELPIDDQIALAEAENEKIKNNIRSQKLARLKELQDERVRLKREESQFFDNTRPAKRAKFIDLTLDSE</sequence>
<keyword evidence="5" id="KW-1185">Reference proteome</keyword>
<dbReference type="InterPro" id="IPR057678">
    <property type="entry name" value="DUF7918"/>
</dbReference>
<keyword evidence="1" id="KW-0175">Coiled coil</keyword>
<name>A0A167TS69_9AGAM</name>
<evidence type="ECO:0000256" key="1">
    <source>
        <dbReference type="SAM" id="Coils"/>
    </source>
</evidence>
<proteinExistence type="predicted"/>
<feature type="compositionally biased region" description="Basic and acidic residues" evidence="2">
    <location>
        <begin position="211"/>
        <end position="232"/>
    </location>
</feature>
<feature type="compositionally biased region" description="Basic and acidic residues" evidence="2">
    <location>
        <begin position="300"/>
        <end position="309"/>
    </location>
</feature>
<feature type="coiled-coil region" evidence="1">
    <location>
        <begin position="361"/>
        <end position="403"/>
    </location>
</feature>
<dbReference type="EMBL" id="KV418129">
    <property type="protein sequence ID" value="KZP03226.1"/>
    <property type="molecule type" value="Genomic_DNA"/>
</dbReference>